<feature type="region of interest" description="Disordered" evidence="1">
    <location>
        <begin position="55"/>
        <end position="78"/>
    </location>
</feature>
<accession>A0A699XNV3</accession>
<evidence type="ECO:0000256" key="1">
    <source>
        <dbReference type="SAM" id="MobiDB-lite"/>
    </source>
</evidence>
<dbReference type="EMBL" id="BKCJ011890108">
    <property type="protein sequence ID" value="GFD61357.1"/>
    <property type="molecule type" value="Genomic_DNA"/>
</dbReference>
<comment type="caution">
    <text evidence="2">The sequence shown here is derived from an EMBL/GenBank/DDBJ whole genome shotgun (WGS) entry which is preliminary data.</text>
</comment>
<organism evidence="2">
    <name type="scientific">Tanacetum cinerariifolium</name>
    <name type="common">Dalmatian daisy</name>
    <name type="synonym">Chrysanthemum cinerariifolium</name>
    <dbReference type="NCBI Taxonomy" id="118510"/>
    <lineage>
        <taxon>Eukaryota</taxon>
        <taxon>Viridiplantae</taxon>
        <taxon>Streptophyta</taxon>
        <taxon>Embryophyta</taxon>
        <taxon>Tracheophyta</taxon>
        <taxon>Spermatophyta</taxon>
        <taxon>Magnoliopsida</taxon>
        <taxon>eudicotyledons</taxon>
        <taxon>Gunneridae</taxon>
        <taxon>Pentapetalae</taxon>
        <taxon>asterids</taxon>
        <taxon>campanulids</taxon>
        <taxon>Asterales</taxon>
        <taxon>Asteraceae</taxon>
        <taxon>Asteroideae</taxon>
        <taxon>Anthemideae</taxon>
        <taxon>Anthemidinae</taxon>
        <taxon>Tanacetum</taxon>
    </lineage>
</organism>
<proteinExistence type="predicted"/>
<evidence type="ECO:0000313" key="2">
    <source>
        <dbReference type="EMBL" id="GFD61357.1"/>
    </source>
</evidence>
<feature type="non-terminal residue" evidence="2">
    <location>
        <position position="1"/>
    </location>
</feature>
<reference evidence="2" key="1">
    <citation type="journal article" date="2019" name="Sci. Rep.">
        <title>Draft genome of Tanacetum cinerariifolium, the natural source of mosquito coil.</title>
        <authorList>
            <person name="Yamashiro T."/>
            <person name="Shiraishi A."/>
            <person name="Satake H."/>
            <person name="Nakayama K."/>
        </authorList>
    </citation>
    <scope>NUCLEOTIDE SEQUENCE</scope>
</reference>
<name>A0A699XNV3_TANCI</name>
<feature type="non-terminal residue" evidence="2">
    <location>
        <position position="78"/>
    </location>
</feature>
<protein>
    <submittedName>
        <fullName evidence="2">Uncharacterized protein</fullName>
    </submittedName>
</protein>
<gene>
    <name evidence="2" type="ORF">Tci_933326</name>
</gene>
<sequence length="78" mass="8376">GRRPLRGGPARLQIRGGGVRAQLQEVCGPSGLQQHGRDPDLRRAGATLGGVRRLPATADRAQAWRPHRRADAQPDSVP</sequence>
<dbReference type="AlphaFoldDB" id="A0A699XNV3"/>